<organism evidence="1">
    <name type="scientific">Podoviridae sp. ctPbe19</name>
    <dbReference type="NCBI Taxonomy" id="2826554"/>
    <lineage>
        <taxon>Viruses</taxon>
        <taxon>Duplodnaviria</taxon>
        <taxon>Heunggongvirae</taxon>
        <taxon>Uroviricota</taxon>
        <taxon>Caudoviricetes</taxon>
    </lineage>
</organism>
<accession>A0A8S5QNS1</accession>
<protein>
    <submittedName>
        <fullName evidence="1">Uncharacterized protein</fullName>
    </submittedName>
</protein>
<sequence length="355" mass="38832">MADVTINYRININSDGIQYSNFNTAVYTQSADFMVAEGVYMSNVNDTKTIVKNCKSSNYVTIGNYYPNSDRLPYVGIFGVNTQYNEGSSSIPYTPPTFLPLAYIYYSKQMGGENAYDKLNLYILNENMCFEKQVIPVETENTQIVKTINLNNYHGDFVGFGQIGLLLNGIFSNVLYAGINYKVNDIIPLSTTYSSCTISSSAGTARLEINRGANGKSFQYDGGAENTSASYTLEIPTTGSHELTYNGVEPGLTELSVEVQNSEEIDVGYNDTWTSAPTTLTLTPSADTVTLRSNMQLTVTSENENIMDTITVNNDPQVTPYTGTITGAQNIVLKPAPPEITINYEGTSTPVISDT</sequence>
<dbReference type="EMBL" id="BK015695">
    <property type="protein sequence ID" value="DAE20465.1"/>
    <property type="molecule type" value="Genomic_DNA"/>
</dbReference>
<reference evidence="1" key="1">
    <citation type="journal article" date="2021" name="Proc. Natl. Acad. Sci. U.S.A.">
        <title>A Catalog of Tens of Thousands of Viruses from Human Metagenomes Reveals Hidden Associations with Chronic Diseases.</title>
        <authorList>
            <person name="Tisza M.J."/>
            <person name="Buck C.B."/>
        </authorList>
    </citation>
    <scope>NUCLEOTIDE SEQUENCE</scope>
    <source>
        <strain evidence="1">CtPbe19</strain>
    </source>
</reference>
<name>A0A8S5QNS1_9CAUD</name>
<evidence type="ECO:0000313" key="1">
    <source>
        <dbReference type="EMBL" id="DAE20465.1"/>
    </source>
</evidence>
<proteinExistence type="predicted"/>